<feature type="transmembrane region" description="Helical" evidence="1">
    <location>
        <begin position="20"/>
        <end position="38"/>
    </location>
</feature>
<keyword evidence="4" id="KW-1185">Reference proteome</keyword>
<evidence type="ECO:0000259" key="2">
    <source>
        <dbReference type="Pfam" id="PF01433"/>
    </source>
</evidence>
<organism evidence="3 4">
    <name type="scientific">Maribacter spongiicola</name>
    <dbReference type="NCBI Taxonomy" id="1206753"/>
    <lineage>
        <taxon>Bacteria</taxon>
        <taxon>Pseudomonadati</taxon>
        <taxon>Bacteroidota</taxon>
        <taxon>Flavobacteriia</taxon>
        <taxon>Flavobacteriales</taxon>
        <taxon>Flavobacteriaceae</taxon>
        <taxon>Maribacter</taxon>
    </lineage>
</organism>
<feature type="transmembrane region" description="Helical" evidence="1">
    <location>
        <begin position="99"/>
        <end position="123"/>
    </location>
</feature>
<proteinExistence type="predicted"/>
<dbReference type="Pfam" id="PF01433">
    <property type="entry name" value="Peptidase_M1"/>
    <property type="match status" value="1"/>
</dbReference>
<evidence type="ECO:0000313" key="3">
    <source>
        <dbReference type="EMBL" id="TDT47019.1"/>
    </source>
</evidence>
<protein>
    <submittedName>
        <fullName evidence="3">Peptidase M1-like protein</fullName>
    </submittedName>
</protein>
<feature type="transmembrane region" description="Helical" evidence="1">
    <location>
        <begin position="172"/>
        <end position="193"/>
    </location>
</feature>
<comment type="caution">
    <text evidence="3">The sequence shown here is derived from an EMBL/GenBank/DDBJ whole genome shotgun (WGS) entry which is preliminary data.</text>
</comment>
<sequence>MWYTIFKFEIQYRIKRPDTYVFFLFLFLFSIIGVDFIFQGSEMGLMKKNSPIVIAKTMGAITGIFMILASMIMGVSVLRDFEYNIESLLFSAPINKKDYLLGRFLGSFAVLLFVFAGILFGMMLSEFMPWHNPEDLLGFNAIVYIKTFLMVTLPTLFFGASLFFVTGALSRNLVVVYTQGIILFVVFMLTKAITNEFWQAILDPFSLTTTTFATKFWSALEKSTQELPFIGALLYNKLFWMSLGILALIYGYKKFNFNVVKEKQSKRKQVEKLVGKSTSVVSGIEIPEATKQYGLLSKWNQLKQFSWFYFISICKQASFWGIVICGMIIILINSVNLGTVYGVDSYPATYFIVEELKETSIYFFIIILVFYSSELVWKERGAKLDLIYDATPISSFIKLIGKYIGLNLVYVVLMLALIGSGILFQTLSGYYKYEFQVYFYGFFLEILPFLALYTCIAFFIQSVVNHKFVGIMLVIIFFIANVALGLFGFDHDLYFFGGSALGTYSDMNGYGHFLKPYLLIKLYWFLFGILLLIIGSLVNVRGTETNLMQRIRVSKNRFSKPLFKVGSMVFLVFILMGSLIFYNTNILNTYWTNTKATEFRVAYEKELKQFEYIPQPKIVDVNLKVELYPSSRDYTAEGYYILKNTNAQPINEIHIQKLIEENITLDAVTFDGGAIENNTYASYDYTIYQLHSPLNPGDSIKMNFKQSFTTNGFEAGNSNANIVENGTFFNNKDFPTLGYNRKYELSDRDERSEYNLSERTNRANRNDVKELVNARSGSDSDGIHFEMVIGTDIDQTALVPGNLLREWTENNRNYFHYKMEIPMIDFYSIVSAKYDIKRGKWISKSNSISKQVDLEIYYHNSHEYNIDRMMMAMKASLDYYSTSFSPYQYEQLRIMEFPRYAQFAQSFPGTVPFSESIGFVLDIDDETDVDMAFYVTAHEIAHQWFAMQVEAANVKGQYFILETLSQYAAMMVLKAHYPKEKVQQFLELQLEKYEEGKLRESGAEPTLALVDNQDYIYYAKGALNMYQFQKVIGEEQVNKALRRFLEDWNTTNGKLKMNTNRYATSQDLLSYFRAVTPDSLQHIILELFESVKPVEL</sequence>
<name>A0A4R7K7W1_9FLAO</name>
<dbReference type="InterPro" id="IPR014782">
    <property type="entry name" value="Peptidase_M1_dom"/>
</dbReference>
<reference evidence="3 4" key="1">
    <citation type="submission" date="2019-03" db="EMBL/GenBank/DDBJ databases">
        <title>Genomic Encyclopedia of Archaeal and Bacterial Type Strains, Phase II (KMG-II): from individual species to whole genera.</title>
        <authorList>
            <person name="Goeker M."/>
        </authorList>
    </citation>
    <scope>NUCLEOTIDE SEQUENCE [LARGE SCALE GENOMIC DNA]</scope>
    <source>
        <strain evidence="3 4">DSM 25233</strain>
    </source>
</reference>
<dbReference type="SUPFAM" id="SSF55486">
    <property type="entry name" value="Metalloproteases ('zincins'), catalytic domain"/>
    <property type="match status" value="1"/>
</dbReference>
<feature type="domain" description="Peptidase M1 membrane alanine aminopeptidase" evidence="2">
    <location>
        <begin position="874"/>
        <end position="1054"/>
    </location>
</feature>
<feature type="transmembrane region" description="Helical" evidence="1">
    <location>
        <begin position="229"/>
        <end position="252"/>
    </location>
</feature>
<dbReference type="GO" id="GO:0008270">
    <property type="term" value="F:zinc ion binding"/>
    <property type="evidence" value="ECO:0007669"/>
    <property type="project" value="InterPro"/>
</dbReference>
<keyword evidence="1" id="KW-1133">Transmembrane helix</keyword>
<feature type="transmembrane region" description="Helical" evidence="1">
    <location>
        <begin position="58"/>
        <end position="78"/>
    </location>
</feature>
<dbReference type="RefSeq" id="WP_133686445.1">
    <property type="nucleotide sequence ID" value="NZ_SOAY01000010.1"/>
</dbReference>
<feature type="transmembrane region" description="Helical" evidence="1">
    <location>
        <begin position="561"/>
        <end position="582"/>
    </location>
</feature>
<feature type="transmembrane region" description="Helical" evidence="1">
    <location>
        <begin position="360"/>
        <end position="377"/>
    </location>
</feature>
<evidence type="ECO:0000313" key="4">
    <source>
        <dbReference type="Proteomes" id="UP000294749"/>
    </source>
</evidence>
<gene>
    <name evidence="3" type="ORF">CLV90_1087</name>
</gene>
<feature type="transmembrane region" description="Helical" evidence="1">
    <location>
        <begin position="522"/>
        <end position="540"/>
    </location>
</feature>
<evidence type="ECO:0000256" key="1">
    <source>
        <dbReference type="SAM" id="Phobius"/>
    </source>
</evidence>
<feature type="transmembrane region" description="Helical" evidence="1">
    <location>
        <begin position="307"/>
        <end position="332"/>
    </location>
</feature>
<feature type="transmembrane region" description="Helical" evidence="1">
    <location>
        <begin position="408"/>
        <end position="431"/>
    </location>
</feature>
<dbReference type="GO" id="GO:0008237">
    <property type="term" value="F:metallopeptidase activity"/>
    <property type="evidence" value="ECO:0007669"/>
    <property type="project" value="InterPro"/>
</dbReference>
<dbReference type="InterPro" id="IPR027268">
    <property type="entry name" value="Peptidase_M4/M1_CTD_sf"/>
</dbReference>
<dbReference type="Proteomes" id="UP000294749">
    <property type="component" value="Unassembled WGS sequence"/>
</dbReference>
<dbReference type="AlphaFoldDB" id="A0A4R7K7W1"/>
<keyword evidence="1" id="KW-0472">Membrane</keyword>
<feature type="transmembrane region" description="Helical" evidence="1">
    <location>
        <begin position="143"/>
        <end position="165"/>
    </location>
</feature>
<dbReference type="Gene3D" id="1.10.390.10">
    <property type="entry name" value="Neutral Protease Domain 2"/>
    <property type="match status" value="1"/>
</dbReference>
<dbReference type="OrthoDB" id="100605at2"/>
<accession>A0A4R7K7W1</accession>
<keyword evidence="1" id="KW-0812">Transmembrane</keyword>
<feature type="transmembrane region" description="Helical" evidence="1">
    <location>
        <begin position="468"/>
        <end position="489"/>
    </location>
</feature>
<dbReference type="EMBL" id="SOAY01000010">
    <property type="protein sequence ID" value="TDT47019.1"/>
    <property type="molecule type" value="Genomic_DNA"/>
</dbReference>
<feature type="transmembrane region" description="Helical" evidence="1">
    <location>
        <begin position="437"/>
        <end position="461"/>
    </location>
</feature>